<dbReference type="PANTHER" id="PTHR11732">
    <property type="entry name" value="ALDO/KETO REDUCTASE"/>
    <property type="match status" value="1"/>
</dbReference>
<name>A0A2X0KX16_9BASI</name>
<dbReference type="InterPro" id="IPR036812">
    <property type="entry name" value="NAD(P)_OxRdtase_dom_sf"/>
</dbReference>
<evidence type="ECO:0000259" key="3">
    <source>
        <dbReference type="Pfam" id="PF00248"/>
    </source>
</evidence>
<keyword evidence="5" id="KW-1185">Reference proteome</keyword>
<dbReference type="InterPro" id="IPR020471">
    <property type="entry name" value="AKR"/>
</dbReference>
<dbReference type="Proteomes" id="UP000249723">
    <property type="component" value="Unassembled WGS sequence"/>
</dbReference>
<dbReference type="Pfam" id="PF00248">
    <property type="entry name" value="Aldo_ket_red"/>
    <property type="match status" value="1"/>
</dbReference>
<dbReference type="SUPFAM" id="SSF51430">
    <property type="entry name" value="NAD(P)-linked oxidoreductase"/>
    <property type="match status" value="2"/>
</dbReference>
<accession>A0A2X0KX16</accession>
<dbReference type="InterPro" id="IPR018170">
    <property type="entry name" value="Aldo/ket_reductase_CS"/>
</dbReference>
<reference evidence="5" key="1">
    <citation type="submission" date="2016-10" db="EMBL/GenBank/DDBJ databases">
        <authorList>
            <person name="Jeantristanb JTB J.-T."/>
            <person name="Ricardo R."/>
        </authorList>
    </citation>
    <scope>NUCLEOTIDE SEQUENCE [LARGE SCALE GENOMIC DNA]</scope>
</reference>
<sequence length="355" mass="39178">MPTHAAACLHSPKATMVNTIPVPSIKLNTGASIPAIGLGTWQSQPGEVAAAVETALKSLQRPQHHKITFASKEMISRKLRLLRPGSSACTHGGLMDRNFALADGNEQEVGEGIKASGVDRSEIFITTKLWCTHQRDAEAAIEKSLKLLGVDYVDLYLIHWPVPMNPNGNDPKFPKKEDGRRDLDLEEWSVAKTWEGMEKVYKSGKAKAIGISNFSEAFIEDLLKTAKVVPAANQIELHPYLPQHDLVKYCQSKNIAVEAYSPLGSTDSPLLKDEEIVKIAEAHGVSVGTILISYQVARNVVVLPKSVTPKRIIDNFQLVKLSSEDLETLNSMHKTKGKRFIKPDWGIDLKFANWD</sequence>
<dbReference type="InterPro" id="IPR023210">
    <property type="entry name" value="NADP_OxRdtase_dom"/>
</dbReference>
<dbReference type="PROSITE" id="PS00062">
    <property type="entry name" value="ALDOKETO_REDUCTASE_2"/>
    <property type="match status" value="1"/>
</dbReference>
<feature type="site" description="Lowers pKa of active site Tyr" evidence="2">
    <location>
        <position position="128"/>
    </location>
</feature>
<evidence type="ECO:0000256" key="1">
    <source>
        <dbReference type="PIRSR" id="PIRSR000097-2"/>
    </source>
</evidence>
<evidence type="ECO:0000313" key="5">
    <source>
        <dbReference type="Proteomes" id="UP000249723"/>
    </source>
</evidence>
<dbReference type="STRING" id="289078.A0A2X0KX16"/>
<dbReference type="AlphaFoldDB" id="A0A2X0KX16"/>
<feature type="domain" description="NADP-dependent oxidoreductase" evidence="3">
    <location>
        <begin position="104"/>
        <end position="332"/>
    </location>
</feature>
<dbReference type="OrthoDB" id="416253at2759"/>
<protein>
    <submittedName>
        <fullName evidence="4">BZ3500_MvSof-1268-A1-R1_Chr3-1g05533 protein</fullName>
    </submittedName>
</protein>
<dbReference type="Gene3D" id="3.20.20.100">
    <property type="entry name" value="NADP-dependent oxidoreductase domain"/>
    <property type="match status" value="1"/>
</dbReference>
<proteinExistence type="predicted"/>
<feature type="binding site" evidence="1">
    <location>
        <position position="159"/>
    </location>
    <ligand>
        <name>substrate</name>
    </ligand>
</feature>
<organism evidence="4 5">
    <name type="scientific">Microbotryum saponariae</name>
    <dbReference type="NCBI Taxonomy" id="289078"/>
    <lineage>
        <taxon>Eukaryota</taxon>
        <taxon>Fungi</taxon>
        <taxon>Dikarya</taxon>
        <taxon>Basidiomycota</taxon>
        <taxon>Pucciniomycotina</taxon>
        <taxon>Microbotryomycetes</taxon>
        <taxon>Microbotryales</taxon>
        <taxon>Microbotryaceae</taxon>
        <taxon>Microbotryum</taxon>
    </lineage>
</organism>
<evidence type="ECO:0000313" key="4">
    <source>
        <dbReference type="EMBL" id="SCZ98662.1"/>
    </source>
</evidence>
<dbReference type="GO" id="GO:0016491">
    <property type="term" value="F:oxidoreductase activity"/>
    <property type="evidence" value="ECO:0007669"/>
    <property type="project" value="InterPro"/>
</dbReference>
<dbReference type="EMBL" id="FMWP01000096">
    <property type="protein sequence ID" value="SCZ98662.1"/>
    <property type="molecule type" value="Genomic_DNA"/>
</dbReference>
<evidence type="ECO:0000256" key="2">
    <source>
        <dbReference type="PIRSR" id="PIRSR000097-3"/>
    </source>
</evidence>
<gene>
    <name evidence="4" type="ORF">BZ3500_MVSOF-1268-A1-R1_CHR3-1G05533</name>
</gene>
<dbReference type="PRINTS" id="PR00069">
    <property type="entry name" value="ALDKETRDTASE"/>
</dbReference>
<dbReference type="PIRSF" id="PIRSF000097">
    <property type="entry name" value="AKR"/>
    <property type="match status" value="1"/>
</dbReference>